<comment type="caution">
    <text evidence="4">The sequence shown here is derived from an EMBL/GenBank/DDBJ whole genome shotgun (WGS) entry which is preliminary data.</text>
</comment>
<dbReference type="SUPFAM" id="SSF55729">
    <property type="entry name" value="Acyl-CoA N-acyltransferases (Nat)"/>
    <property type="match status" value="1"/>
</dbReference>
<dbReference type="Proteomes" id="UP000317893">
    <property type="component" value="Unassembled WGS sequence"/>
</dbReference>
<dbReference type="InterPro" id="IPR000182">
    <property type="entry name" value="GNAT_dom"/>
</dbReference>
<gene>
    <name evidence="4" type="ORF">FB458_0441</name>
</gene>
<feature type="domain" description="N-acetyltransferase" evidence="3">
    <location>
        <begin position="142"/>
        <end position="278"/>
    </location>
</feature>
<keyword evidence="1 4" id="KW-0808">Transferase</keyword>
<dbReference type="PANTHER" id="PTHR43877:SF2">
    <property type="entry name" value="AMINOALKYLPHOSPHONATE N-ACETYLTRANSFERASE-RELATED"/>
    <property type="match status" value="1"/>
</dbReference>
<name>A0A542DWA9_9MICO</name>
<dbReference type="EMBL" id="VFMN01000001">
    <property type="protein sequence ID" value="TQJ07380.1"/>
    <property type="molecule type" value="Genomic_DNA"/>
</dbReference>
<dbReference type="Pfam" id="PF24553">
    <property type="entry name" value="Rv0428c_C"/>
    <property type="match status" value="1"/>
</dbReference>
<dbReference type="RefSeq" id="WP_141846364.1">
    <property type="nucleotide sequence ID" value="NZ_BAAAPR010000006.1"/>
</dbReference>
<dbReference type="PANTHER" id="PTHR43877">
    <property type="entry name" value="AMINOALKYLPHOSPHONATE N-ACETYLTRANSFERASE-RELATED-RELATED"/>
    <property type="match status" value="1"/>
</dbReference>
<dbReference type="InterPro" id="IPR050832">
    <property type="entry name" value="Bact_Acetyltransf"/>
</dbReference>
<keyword evidence="2" id="KW-0012">Acyltransferase</keyword>
<evidence type="ECO:0000256" key="2">
    <source>
        <dbReference type="ARBA" id="ARBA00023315"/>
    </source>
</evidence>
<evidence type="ECO:0000313" key="4">
    <source>
        <dbReference type="EMBL" id="TQJ07380.1"/>
    </source>
</evidence>
<dbReference type="AlphaFoldDB" id="A0A542DWA9"/>
<sequence length="278" mass="29310">MSPDEAPPRPVPARPSPIGVGELERVMARGWPAVETDGLGDWVLRASSGFTGRGNSLLPYGDPTLPLPLAVDHATRWYAQRGLPLRVHVDLPRGLGGTPSLTEAVAAVPVGAELLSRGHVAHQPTLTMVGASADVPPPPDPPAAPPVTVDARLTTDWLQAYARQRDLVPGVTEQVLTGSAGQLFASAGDPRRPVAVARMSVEPGWAGVHAMWVDPEHRRTGVGSAVLGALALLAREHGMPGMVLQVEAGNVAARALYERLGFTVHHTYAYVDAPAQDR</sequence>
<evidence type="ECO:0000259" key="3">
    <source>
        <dbReference type="PROSITE" id="PS51186"/>
    </source>
</evidence>
<dbReference type="InterPro" id="IPR016181">
    <property type="entry name" value="Acyl_CoA_acyltransferase"/>
</dbReference>
<protein>
    <submittedName>
        <fullName evidence="4">Acetyltransferase (GNAT) family protein</fullName>
    </submittedName>
</protein>
<organism evidence="4 5">
    <name type="scientific">Lapillicoccus jejuensis</name>
    <dbReference type="NCBI Taxonomy" id="402171"/>
    <lineage>
        <taxon>Bacteria</taxon>
        <taxon>Bacillati</taxon>
        <taxon>Actinomycetota</taxon>
        <taxon>Actinomycetes</taxon>
        <taxon>Micrococcales</taxon>
        <taxon>Intrasporangiaceae</taxon>
        <taxon>Lapillicoccus</taxon>
    </lineage>
</organism>
<evidence type="ECO:0000313" key="5">
    <source>
        <dbReference type="Proteomes" id="UP000317893"/>
    </source>
</evidence>
<reference evidence="4 5" key="1">
    <citation type="submission" date="2019-06" db="EMBL/GenBank/DDBJ databases">
        <title>Sequencing the genomes of 1000 actinobacteria strains.</title>
        <authorList>
            <person name="Klenk H.-P."/>
        </authorList>
    </citation>
    <scope>NUCLEOTIDE SEQUENCE [LARGE SCALE GENOMIC DNA]</scope>
    <source>
        <strain evidence="4 5">DSM 18607</strain>
    </source>
</reference>
<dbReference type="Gene3D" id="3.40.630.30">
    <property type="match status" value="1"/>
</dbReference>
<dbReference type="GO" id="GO:0016747">
    <property type="term" value="F:acyltransferase activity, transferring groups other than amino-acyl groups"/>
    <property type="evidence" value="ECO:0007669"/>
    <property type="project" value="InterPro"/>
</dbReference>
<accession>A0A542DWA9</accession>
<dbReference type="InterPro" id="IPR056935">
    <property type="entry name" value="Rv0428c-like_C"/>
</dbReference>
<keyword evidence="5" id="KW-1185">Reference proteome</keyword>
<dbReference type="PROSITE" id="PS51186">
    <property type="entry name" value="GNAT"/>
    <property type="match status" value="1"/>
</dbReference>
<dbReference type="OrthoDB" id="9775595at2"/>
<proteinExistence type="predicted"/>
<evidence type="ECO:0000256" key="1">
    <source>
        <dbReference type="ARBA" id="ARBA00022679"/>
    </source>
</evidence>